<dbReference type="SUPFAM" id="SSF55846">
    <property type="entry name" value="N-acetylmuramoyl-L-alanine amidase-like"/>
    <property type="match status" value="1"/>
</dbReference>
<dbReference type="PANTHER" id="PTHR11022:SF41">
    <property type="entry name" value="PEPTIDOGLYCAN-RECOGNITION PROTEIN LC-RELATED"/>
    <property type="match status" value="1"/>
</dbReference>
<dbReference type="Gene3D" id="3.40.80.10">
    <property type="entry name" value="Peptidoglycan recognition protein-like"/>
    <property type="match status" value="1"/>
</dbReference>
<evidence type="ECO:0000259" key="4">
    <source>
        <dbReference type="PROSITE" id="PS51782"/>
    </source>
</evidence>
<dbReference type="AlphaFoldDB" id="A0A1I5NJS9"/>
<evidence type="ECO:0000256" key="2">
    <source>
        <dbReference type="ARBA" id="ARBA00030881"/>
    </source>
</evidence>
<evidence type="ECO:0000256" key="3">
    <source>
        <dbReference type="ARBA" id="ARBA00032390"/>
    </source>
</evidence>
<dbReference type="OrthoDB" id="9812621at2"/>
<dbReference type="EMBL" id="FOXC01000009">
    <property type="protein sequence ID" value="SFP21586.1"/>
    <property type="molecule type" value="Genomic_DNA"/>
</dbReference>
<keyword evidence="8" id="KW-1185">Reference proteome</keyword>
<dbReference type="PANTHER" id="PTHR11022">
    <property type="entry name" value="PEPTIDOGLYCAN RECOGNITION PROTEIN"/>
    <property type="match status" value="1"/>
</dbReference>
<dbReference type="SMART" id="SM00701">
    <property type="entry name" value="PGRP"/>
    <property type="match status" value="1"/>
</dbReference>
<dbReference type="Pfam" id="PF01510">
    <property type="entry name" value="Amidase_2"/>
    <property type="match status" value="1"/>
</dbReference>
<dbReference type="InterPro" id="IPR002502">
    <property type="entry name" value="Amidase_domain"/>
</dbReference>
<dbReference type="SMART" id="SM00257">
    <property type="entry name" value="LysM"/>
    <property type="match status" value="1"/>
</dbReference>
<evidence type="ECO:0000313" key="7">
    <source>
        <dbReference type="Proteomes" id="UP000242243"/>
    </source>
</evidence>
<dbReference type="Gene3D" id="3.10.350.10">
    <property type="entry name" value="LysM domain"/>
    <property type="match status" value="1"/>
</dbReference>
<dbReference type="EMBL" id="BJWI01000008">
    <property type="protein sequence ID" value="GEM01353.1"/>
    <property type="molecule type" value="Genomic_DNA"/>
</dbReference>
<dbReference type="GO" id="GO:0008270">
    <property type="term" value="F:zinc ion binding"/>
    <property type="evidence" value="ECO:0007669"/>
    <property type="project" value="InterPro"/>
</dbReference>
<reference evidence="6 7" key="1">
    <citation type="submission" date="2016-10" db="EMBL/GenBank/DDBJ databases">
        <authorList>
            <person name="de Groot N.N."/>
        </authorList>
    </citation>
    <scope>NUCLEOTIDE SEQUENCE [LARGE SCALE GENOMIC DNA]</scope>
    <source>
        <strain evidence="6 7">DSM 17073</strain>
    </source>
</reference>
<feature type="domain" description="LysM" evidence="4">
    <location>
        <begin position="154"/>
        <end position="198"/>
    </location>
</feature>
<dbReference type="InterPro" id="IPR013168">
    <property type="entry name" value="Cpl_7_lyso_C"/>
</dbReference>
<dbReference type="GO" id="GO:0008745">
    <property type="term" value="F:N-acetylmuramoyl-L-alanine amidase activity"/>
    <property type="evidence" value="ECO:0007669"/>
    <property type="project" value="InterPro"/>
</dbReference>
<organism evidence="6 7">
    <name type="scientific">Halolactibacillus halophilus</name>
    <dbReference type="NCBI Taxonomy" id="306540"/>
    <lineage>
        <taxon>Bacteria</taxon>
        <taxon>Bacillati</taxon>
        <taxon>Bacillota</taxon>
        <taxon>Bacilli</taxon>
        <taxon>Bacillales</taxon>
        <taxon>Bacillaceae</taxon>
        <taxon>Halolactibacillus</taxon>
    </lineage>
</organism>
<dbReference type="SUPFAM" id="SSF54106">
    <property type="entry name" value="LysM domain"/>
    <property type="match status" value="1"/>
</dbReference>
<evidence type="ECO:0000313" key="5">
    <source>
        <dbReference type="EMBL" id="GEM01353.1"/>
    </source>
</evidence>
<dbReference type="InterPro" id="IPR036505">
    <property type="entry name" value="Amidase/PGRP_sf"/>
</dbReference>
<dbReference type="CDD" id="cd06583">
    <property type="entry name" value="PGRP"/>
    <property type="match status" value="1"/>
</dbReference>
<protein>
    <recommendedName>
        <fullName evidence="3">Autolysin</fullName>
    </recommendedName>
    <alternativeName>
        <fullName evidence="2">Cell wall hydrolase</fullName>
    </alternativeName>
</protein>
<dbReference type="InterPro" id="IPR036779">
    <property type="entry name" value="LysM_dom_sf"/>
</dbReference>
<dbReference type="GO" id="GO:0009253">
    <property type="term" value="P:peptidoglycan catabolic process"/>
    <property type="evidence" value="ECO:0007669"/>
    <property type="project" value="InterPro"/>
</dbReference>
<proteinExistence type="inferred from homology"/>
<reference evidence="5 8" key="2">
    <citation type="submission" date="2019-07" db="EMBL/GenBank/DDBJ databases">
        <title>Whole genome shotgun sequence of Halolactibacillus halophilus NBRC 100868.</title>
        <authorList>
            <person name="Hosoyama A."/>
            <person name="Uohara A."/>
            <person name="Ohji S."/>
            <person name="Ichikawa N."/>
        </authorList>
    </citation>
    <scope>NUCLEOTIDE SEQUENCE [LARGE SCALE GENOMIC DNA]</scope>
    <source>
        <strain evidence="5 8">NBRC 100868</strain>
    </source>
</reference>
<evidence type="ECO:0000313" key="6">
    <source>
        <dbReference type="EMBL" id="SFP21586.1"/>
    </source>
</evidence>
<sequence length="300" mass="33433">MNIIDRKLSFGSLVPLNKNRVSKIVVHHMAHSTWGLEDVHNFHKNTRGWSGIGYNFWIDKQGNVFLGRGFNQGAHVLNHNSTTVGVGFQGDFTKDKMTDAQVLAGQQVIDYVNEWAGKKLEVVGHNELQATACPGKNFRMSEVKQPLKNTQVTVDYTVKAGDTLYSIARELNTNADELITLNNIKTPNLIKPGQKLKTKVFASKPALKTLDEIAEEVIDGKWGNGSDRFNRLNKAGYSADQVQSRVNMLLTKPKPKKTVAQMAQEVIDGKHGNGHENRRKSLGISASEYAKVRNEVNKRV</sequence>
<dbReference type="RefSeq" id="WP_089831081.1">
    <property type="nucleotide sequence ID" value="NZ_BJWI01000008.1"/>
</dbReference>
<dbReference type="Proteomes" id="UP000242243">
    <property type="component" value="Unassembled WGS sequence"/>
</dbReference>
<dbReference type="PROSITE" id="PS51782">
    <property type="entry name" value="LYSM"/>
    <property type="match status" value="1"/>
</dbReference>
<dbReference type="Pfam" id="PF01476">
    <property type="entry name" value="LysM"/>
    <property type="match status" value="1"/>
</dbReference>
<dbReference type="InterPro" id="IPR018392">
    <property type="entry name" value="LysM"/>
</dbReference>
<dbReference type="InterPro" id="IPR015510">
    <property type="entry name" value="PGRP"/>
</dbReference>
<name>A0A1I5NJS9_9BACI</name>
<dbReference type="Proteomes" id="UP000321547">
    <property type="component" value="Unassembled WGS sequence"/>
</dbReference>
<dbReference type="STRING" id="306540.SAMN05421839_10966"/>
<evidence type="ECO:0000313" key="8">
    <source>
        <dbReference type="Proteomes" id="UP000321547"/>
    </source>
</evidence>
<evidence type="ECO:0000256" key="1">
    <source>
        <dbReference type="ARBA" id="ARBA00007553"/>
    </source>
</evidence>
<dbReference type="CDD" id="cd00118">
    <property type="entry name" value="LysM"/>
    <property type="match status" value="1"/>
</dbReference>
<comment type="similarity">
    <text evidence="1">Belongs to the N-acetylmuramoyl-L-alanine amidase 2 family.</text>
</comment>
<gene>
    <name evidence="5" type="ORF">HHA03_08850</name>
    <name evidence="6" type="ORF">SAMN05421839_10966</name>
</gene>
<dbReference type="SMART" id="SM01095">
    <property type="entry name" value="Cpl-7"/>
    <property type="match status" value="2"/>
</dbReference>
<accession>A0A1I5NJS9</accession>
<dbReference type="Pfam" id="PF08230">
    <property type="entry name" value="CW_7"/>
    <property type="match status" value="2"/>
</dbReference>
<dbReference type="InterPro" id="IPR006619">
    <property type="entry name" value="PGRP_domain_met/bac"/>
</dbReference>